<sequence>MGILLFILLCGIEIGGAAYALKQNETLWKELDDEKPTDFFKQ</sequence>
<protein>
    <submittedName>
        <fullName evidence="1">Uncharacterized protein</fullName>
    </submittedName>
</protein>
<dbReference type="RefSeq" id="WP_013083044.1">
    <property type="nucleotide sequence ID" value="NZ_BCVB01000004.1"/>
</dbReference>
<organism evidence="1 2">
    <name type="scientific">Priestia megaterium (strain ATCC 14581 / DSM 32 / CCUG 1817 / JCM 2506 / NBRC 15308 / NCIMB 9376 / NCTC 10342 / NRRL B-14308 / VKM B-512 / Ford 19)</name>
    <name type="common">Bacillus megaterium</name>
    <dbReference type="NCBI Taxonomy" id="1348623"/>
    <lineage>
        <taxon>Bacteria</taxon>
        <taxon>Bacillati</taxon>
        <taxon>Bacillota</taxon>
        <taxon>Bacilli</taxon>
        <taxon>Bacillales</taxon>
        <taxon>Bacillaceae</taxon>
        <taxon>Priestia</taxon>
    </lineage>
</organism>
<evidence type="ECO:0000313" key="2">
    <source>
        <dbReference type="Proteomes" id="UP000031829"/>
    </source>
</evidence>
<name>A0A0B6A852_PRIM2</name>
<dbReference type="AlphaFoldDB" id="A0A0B6A852"/>
<reference evidence="1 2" key="1">
    <citation type="journal article" date="2015" name="Genome Announc.">
        <title>Complete genome sequences for 35 biothreat assay-relevant bacillus species.</title>
        <authorList>
            <person name="Johnson S.L."/>
            <person name="Daligault H.E."/>
            <person name="Davenport K.W."/>
            <person name="Jaissle J."/>
            <person name="Frey K.G."/>
            <person name="Ladner J.T."/>
            <person name="Broomall S.M."/>
            <person name="Bishop-Lilly K.A."/>
            <person name="Bruce D.C."/>
            <person name="Gibbons H.S."/>
            <person name="Coyne S.R."/>
            <person name="Lo C.C."/>
            <person name="Meincke L."/>
            <person name="Munk A.C."/>
            <person name="Koroleva G.I."/>
            <person name="Rosenzweig C.N."/>
            <person name="Palacios G.F."/>
            <person name="Redden C.L."/>
            <person name="Minogue T.D."/>
            <person name="Chain P.S."/>
        </authorList>
    </citation>
    <scope>NUCLEOTIDE SEQUENCE [LARGE SCALE GENOMIC DNA]</scope>
    <source>
        <strain evidence="2">ATCC 14581 / DSM 32 / JCM 2506 / NBRC 15308 / NCIMB 9376 / NCTC 10342 / NRRL B-14308 / VKM B-512</strain>
    </source>
</reference>
<dbReference type="GeneID" id="93646323"/>
<dbReference type="EMBL" id="CP009920">
    <property type="protein sequence ID" value="AJI21105.1"/>
    <property type="molecule type" value="Genomic_DNA"/>
</dbReference>
<dbReference type="Proteomes" id="UP000031829">
    <property type="component" value="Chromosome"/>
</dbReference>
<accession>A0A0B6A852</accession>
<proteinExistence type="predicted"/>
<gene>
    <name evidence="1" type="ORF">BG04_4592</name>
</gene>
<dbReference type="HOGENOM" id="CLU_3247307_0_0_9"/>
<dbReference type="KEGG" id="bmeg:BG04_4592"/>
<evidence type="ECO:0000313" key="1">
    <source>
        <dbReference type="EMBL" id="AJI21105.1"/>
    </source>
</evidence>